<evidence type="ECO:0000313" key="2">
    <source>
        <dbReference type="Proteomes" id="UP000199705"/>
    </source>
</evidence>
<reference evidence="2" key="1">
    <citation type="submission" date="2016-10" db="EMBL/GenBank/DDBJ databases">
        <authorList>
            <person name="Varghese N."/>
            <person name="Submissions S."/>
        </authorList>
    </citation>
    <scope>NUCLEOTIDE SEQUENCE [LARGE SCALE GENOMIC DNA]</scope>
    <source>
        <strain evidence="2">Gh-67</strain>
    </source>
</reference>
<proteinExistence type="predicted"/>
<dbReference type="AlphaFoldDB" id="A0A1G7YX13"/>
<accession>A0A1G7YX13</accession>
<organism evidence="1 2">
    <name type="scientific">Mucilaginibacter gossypii</name>
    <dbReference type="NCBI Taxonomy" id="551996"/>
    <lineage>
        <taxon>Bacteria</taxon>
        <taxon>Pseudomonadati</taxon>
        <taxon>Bacteroidota</taxon>
        <taxon>Sphingobacteriia</taxon>
        <taxon>Sphingobacteriales</taxon>
        <taxon>Sphingobacteriaceae</taxon>
        <taxon>Mucilaginibacter</taxon>
    </lineage>
</organism>
<dbReference type="EMBL" id="FNCG01000006">
    <property type="protein sequence ID" value="SDH00917.1"/>
    <property type="molecule type" value="Genomic_DNA"/>
</dbReference>
<dbReference type="Proteomes" id="UP000199705">
    <property type="component" value="Unassembled WGS sequence"/>
</dbReference>
<sequence length="100" mass="11539">MCCITAVIIVCVVARVTKYNQFHDAEINGKLESVYRYRDYVMISVNSEEFRIIPVSLSTTANFDEVAKVGDTISKMAGSDKFNLIHEEDEVFLYTVRKYW</sequence>
<keyword evidence="2" id="KW-1185">Reference proteome</keyword>
<gene>
    <name evidence="1" type="ORF">SAMN05192573_10675</name>
</gene>
<dbReference type="STRING" id="551996.SAMN05192573_10675"/>
<evidence type="ECO:0000313" key="1">
    <source>
        <dbReference type="EMBL" id="SDH00917.1"/>
    </source>
</evidence>
<protein>
    <submittedName>
        <fullName evidence="1">Uncharacterized protein</fullName>
    </submittedName>
</protein>
<dbReference type="RefSeq" id="WP_091167818.1">
    <property type="nucleotide sequence ID" value="NZ_CP071878.2"/>
</dbReference>
<name>A0A1G7YX13_9SPHI</name>